<organism evidence="1 2">
    <name type="scientific">Dipteronia sinensis</name>
    <dbReference type="NCBI Taxonomy" id="43782"/>
    <lineage>
        <taxon>Eukaryota</taxon>
        <taxon>Viridiplantae</taxon>
        <taxon>Streptophyta</taxon>
        <taxon>Embryophyta</taxon>
        <taxon>Tracheophyta</taxon>
        <taxon>Spermatophyta</taxon>
        <taxon>Magnoliopsida</taxon>
        <taxon>eudicotyledons</taxon>
        <taxon>Gunneridae</taxon>
        <taxon>Pentapetalae</taxon>
        <taxon>rosids</taxon>
        <taxon>malvids</taxon>
        <taxon>Sapindales</taxon>
        <taxon>Sapindaceae</taxon>
        <taxon>Hippocastanoideae</taxon>
        <taxon>Acereae</taxon>
        <taxon>Dipteronia</taxon>
    </lineage>
</organism>
<proteinExistence type="predicted"/>
<dbReference type="PANTHER" id="PTHR47382:SF3">
    <property type="entry name" value="ADENINE NUCLEOTIDE ALPHA HYDROLASES-LIKE SUPERFAMILY PROTEIN"/>
    <property type="match status" value="1"/>
</dbReference>
<dbReference type="SUPFAM" id="SSF52402">
    <property type="entry name" value="Adenine nucleotide alpha hydrolases-like"/>
    <property type="match status" value="1"/>
</dbReference>
<name>A0AAE0A8Z0_9ROSI</name>
<evidence type="ECO:0000313" key="2">
    <source>
        <dbReference type="Proteomes" id="UP001281410"/>
    </source>
</evidence>
<dbReference type="Proteomes" id="UP001281410">
    <property type="component" value="Unassembled WGS sequence"/>
</dbReference>
<dbReference type="AlphaFoldDB" id="A0AAE0A8Z0"/>
<keyword evidence="2" id="KW-1185">Reference proteome</keyword>
<sequence>MAGQRWRWLLDCRRLLKREVVKKRLGKLPASKANAEVLSAFRTEERERMKKLLADYLNICSRAKVKASIITTEADQVHKEIVELMNKHAIRKLVMGAVPDNCMKVKKGSSKSNYAAKKAPPFCEIWFVNKGKHVWTREASESLSTTAETLRSRSLRHCNSTLSLTQDKLSFPVYKCNLC</sequence>
<evidence type="ECO:0000313" key="1">
    <source>
        <dbReference type="EMBL" id="KAK3206252.1"/>
    </source>
</evidence>
<reference evidence="1" key="1">
    <citation type="journal article" date="2023" name="Plant J.">
        <title>Genome sequences and population genomics provide insights into the demographic history, inbreeding, and mutation load of two 'living fossil' tree species of Dipteronia.</title>
        <authorList>
            <person name="Feng Y."/>
            <person name="Comes H.P."/>
            <person name="Chen J."/>
            <person name="Zhu S."/>
            <person name="Lu R."/>
            <person name="Zhang X."/>
            <person name="Li P."/>
            <person name="Qiu J."/>
            <person name="Olsen K.M."/>
            <person name="Qiu Y."/>
        </authorList>
    </citation>
    <scope>NUCLEOTIDE SEQUENCE</scope>
    <source>
        <strain evidence="1">NBL</strain>
    </source>
</reference>
<dbReference type="PANTHER" id="PTHR47382">
    <property type="entry name" value="U-BOX DOMAIN-CONTAINING PROTEIN 52-LIKE"/>
    <property type="match status" value="1"/>
</dbReference>
<gene>
    <name evidence="1" type="ORF">Dsin_020298</name>
</gene>
<accession>A0AAE0A8Z0</accession>
<dbReference type="EMBL" id="JANJYJ010000006">
    <property type="protein sequence ID" value="KAK3206252.1"/>
    <property type="molecule type" value="Genomic_DNA"/>
</dbReference>
<comment type="caution">
    <text evidence="1">The sequence shown here is derived from an EMBL/GenBank/DDBJ whole genome shotgun (WGS) entry which is preliminary data.</text>
</comment>
<protein>
    <submittedName>
        <fullName evidence="1">Uncharacterized protein</fullName>
    </submittedName>
</protein>